<reference evidence="6 7" key="1">
    <citation type="submission" date="2015-12" db="EMBL/GenBank/DDBJ databases">
        <title>Draft genome sequence of Acidibacillus ferrooxidans ITV001, isolated from a chalcopyrite acid mine drainage site in Brazil.</title>
        <authorList>
            <person name="Dall'Agnol H."/>
            <person name="Nancucheo I."/>
            <person name="Johnson B."/>
            <person name="Oliveira R."/>
            <person name="Leite L."/>
            <person name="Pylro V."/>
            <person name="Nunes G.L."/>
            <person name="Tzotzos G."/>
            <person name="Fernandes G.R."/>
            <person name="Dutra J."/>
            <person name="Orellana S.C."/>
            <person name="Oliveira G."/>
        </authorList>
    </citation>
    <scope>NUCLEOTIDE SEQUENCE [LARGE SCALE GENOMIC DNA]</scope>
    <source>
        <strain evidence="7">ITV01</strain>
    </source>
</reference>
<dbReference type="InterPro" id="IPR003000">
    <property type="entry name" value="Sirtuin"/>
</dbReference>
<feature type="binding site" evidence="4">
    <location>
        <position position="162"/>
    </location>
    <ligand>
        <name>Zn(2+)</name>
        <dbReference type="ChEBI" id="CHEBI:29105"/>
    </ligand>
</feature>
<feature type="binding site" evidence="4">
    <location>
        <position position="152"/>
    </location>
    <ligand>
        <name>Zn(2+)</name>
        <dbReference type="ChEBI" id="CHEBI:29105"/>
    </ligand>
</feature>
<dbReference type="PANTHER" id="PTHR11085">
    <property type="entry name" value="NAD-DEPENDENT PROTEIN DEACYLASE SIRTUIN-5, MITOCHONDRIAL-RELATED"/>
    <property type="match status" value="1"/>
</dbReference>
<dbReference type="Gene3D" id="3.30.1600.10">
    <property type="entry name" value="SIR2/SIRT2 'Small Domain"/>
    <property type="match status" value="1"/>
</dbReference>
<keyword evidence="3" id="KW-0520">NAD</keyword>
<dbReference type="NCBIfam" id="NF001754">
    <property type="entry name" value="PRK00481.1-4"/>
    <property type="match status" value="1"/>
</dbReference>
<evidence type="ECO:0000256" key="1">
    <source>
        <dbReference type="ARBA" id="ARBA00012928"/>
    </source>
</evidence>
<feature type="active site" description="Proton acceptor" evidence="4">
    <location>
        <position position="124"/>
    </location>
</feature>
<dbReference type="EMBL" id="LPVJ01000001">
    <property type="protein sequence ID" value="KUO97420.1"/>
    <property type="molecule type" value="Genomic_DNA"/>
</dbReference>
<evidence type="ECO:0000256" key="2">
    <source>
        <dbReference type="ARBA" id="ARBA00022679"/>
    </source>
</evidence>
<evidence type="ECO:0000313" key="7">
    <source>
        <dbReference type="Proteomes" id="UP000053557"/>
    </source>
</evidence>
<evidence type="ECO:0000256" key="3">
    <source>
        <dbReference type="ARBA" id="ARBA00023027"/>
    </source>
</evidence>
<protein>
    <recommendedName>
        <fullName evidence="1">protein acetyllysine N-acetyltransferase</fullName>
        <ecNumber evidence="1">2.3.1.286</ecNumber>
    </recommendedName>
</protein>
<keyword evidence="4" id="KW-0862">Zinc</keyword>
<feature type="binding site" evidence="4">
    <location>
        <position position="135"/>
    </location>
    <ligand>
        <name>Zn(2+)</name>
        <dbReference type="ChEBI" id="CHEBI:29105"/>
    </ligand>
</feature>
<dbReference type="SUPFAM" id="SSF52467">
    <property type="entry name" value="DHS-like NAD/FAD-binding domain"/>
    <property type="match status" value="1"/>
</dbReference>
<keyword evidence="7" id="KW-1185">Reference proteome</keyword>
<evidence type="ECO:0000313" key="6">
    <source>
        <dbReference type="EMBL" id="KUO97420.1"/>
    </source>
</evidence>
<feature type="binding site" evidence="4">
    <location>
        <position position="132"/>
    </location>
    <ligand>
        <name>Zn(2+)</name>
        <dbReference type="ChEBI" id="CHEBI:29105"/>
    </ligand>
</feature>
<dbReference type="PANTHER" id="PTHR11085:SF4">
    <property type="entry name" value="NAD-DEPENDENT PROTEIN DEACYLASE"/>
    <property type="match status" value="1"/>
</dbReference>
<gene>
    <name evidence="6" type="ORF">ATW55_06025</name>
</gene>
<accession>A0A101XTZ4</accession>
<dbReference type="InterPro" id="IPR029035">
    <property type="entry name" value="DHS-like_NAD/FAD-binding_dom"/>
</dbReference>
<name>A0A101XTZ4_9BACL</name>
<organism evidence="6 7">
    <name type="scientific">Ferroacidibacillus organovorans</name>
    <dbReference type="NCBI Taxonomy" id="1765683"/>
    <lineage>
        <taxon>Bacteria</taxon>
        <taxon>Bacillati</taxon>
        <taxon>Bacillota</taxon>
        <taxon>Bacilli</taxon>
        <taxon>Bacillales</taxon>
        <taxon>Alicyclobacillaceae</taxon>
        <taxon>Ferroacidibacillus</taxon>
    </lineage>
</organism>
<dbReference type="Pfam" id="PF02146">
    <property type="entry name" value="SIR2"/>
    <property type="match status" value="1"/>
</dbReference>
<dbReference type="InterPro" id="IPR026590">
    <property type="entry name" value="Ssirtuin_cat_dom"/>
</dbReference>
<evidence type="ECO:0000256" key="4">
    <source>
        <dbReference type="PROSITE-ProRule" id="PRU00236"/>
    </source>
</evidence>
<dbReference type="EC" id="2.3.1.286" evidence="1"/>
<dbReference type="PROSITE" id="PS50305">
    <property type="entry name" value="SIRTUIN"/>
    <property type="match status" value="1"/>
</dbReference>
<dbReference type="InterPro" id="IPR050134">
    <property type="entry name" value="NAD-dep_sirtuin_deacylases"/>
</dbReference>
<comment type="caution">
    <text evidence="6">The sequence shown here is derived from an EMBL/GenBank/DDBJ whole genome shotgun (WGS) entry which is preliminary data.</text>
</comment>
<keyword evidence="2" id="KW-0808">Transferase</keyword>
<dbReference type="CDD" id="cd01407">
    <property type="entry name" value="SIR2-fam"/>
    <property type="match status" value="1"/>
</dbReference>
<evidence type="ECO:0000259" key="5">
    <source>
        <dbReference type="PROSITE" id="PS50305"/>
    </source>
</evidence>
<dbReference type="InterPro" id="IPR026591">
    <property type="entry name" value="Sirtuin_cat_small_dom_sf"/>
</dbReference>
<dbReference type="OrthoDB" id="9800582at2"/>
<dbReference type="RefSeq" id="WP_067710961.1">
    <property type="nucleotide sequence ID" value="NZ_LPVJ01000001.1"/>
</dbReference>
<proteinExistence type="predicted"/>
<dbReference type="AlphaFoldDB" id="A0A101XTZ4"/>
<dbReference type="GO" id="GO:0017136">
    <property type="term" value="F:histone deacetylase activity, NAD-dependent"/>
    <property type="evidence" value="ECO:0007669"/>
    <property type="project" value="TreeGrafter"/>
</dbReference>
<dbReference type="Gene3D" id="3.40.50.1220">
    <property type="entry name" value="TPP-binding domain"/>
    <property type="match status" value="1"/>
</dbReference>
<dbReference type="GO" id="GO:0070403">
    <property type="term" value="F:NAD+ binding"/>
    <property type="evidence" value="ECO:0007669"/>
    <property type="project" value="InterPro"/>
</dbReference>
<sequence length="248" mass="27397">MNPANDSVSILRSMIKASKRLAVLTGAGMSTESGIPDFRSAGGFFEDAARAQRMSESYYRTSPESFWPEYKAVFLRKEFLAAKPNDGHRALVEFERMGKEVTILTQNVDGLHTAAGSTRVLEMHGNVHAAVCPRCSARYSLAEILAQDVPHCHAYTLKGGDCQEILQPDIVLFEQPVRHFQDAFYAVARADLLLVIGSSLTVEPVASLPQYASQAAKRVVINLEPTEFDERADLCLYERQAEVFAALL</sequence>
<feature type="domain" description="Deacetylase sirtuin-type" evidence="5">
    <location>
        <begin position="1"/>
        <end position="248"/>
    </location>
</feature>
<keyword evidence="4" id="KW-0479">Metal-binding</keyword>
<dbReference type="GO" id="GO:0046872">
    <property type="term" value="F:metal ion binding"/>
    <property type="evidence" value="ECO:0007669"/>
    <property type="project" value="UniProtKB-KW"/>
</dbReference>
<dbReference type="Proteomes" id="UP000053557">
    <property type="component" value="Unassembled WGS sequence"/>
</dbReference>